<accession>A0A433PIU2</accession>
<proteinExistence type="predicted"/>
<reference evidence="1 2" key="1">
    <citation type="journal article" date="2018" name="New Phytol.">
        <title>Phylogenomics of Endogonaceae and evolution of mycorrhizas within Mucoromycota.</title>
        <authorList>
            <person name="Chang Y."/>
            <person name="Desiro A."/>
            <person name="Na H."/>
            <person name="Sandor L."/>
            <person name="Lipzen A."/>
            <person name="Clum A."/>
            <person name="Barry K."/>
            <person name="Grigoriev I.V."/>
            <person name="Martin F.M."/>
            <person name="Stajich J.E."/>
            <person name="Smith M.E."/>
            <person name="Bonito G."/>
            <person name="Spatafora J.W."/>
        </authorList>
    </citation>
    <scope>NUCLEOTIDE SEQUENCE [LARGE SCALE GENOMIC DNA]</scope>
    <source>
        <strain evidence="1 2">AD002</strain>
    </source>
</reference>
<comment type="caution">
    <text evidence="1">The sequence shown here is derived from an EMBL/GenBank/DDBJ whole genome shotgun (WGS) entry which is preliminary data.</text>
</comment>
<sequence>MFTSRDKQAVVAHMEAYVVRLASPFFVLPFVVRVSPSKSSLFPRYCFCPTSANKALFQDLKHAETLNLRLMTTNLELRTQLATERASTKRLAAELGERRGVIRGLEERLKVQSIDIQTLRSILKSINNASAYAAQYHYEAEDRYCVEQVDALKSRGKK</sequence>
<dbReference type="EMBL" id="RBNJ01023050">
    <property type="protein sequence ID" value="RUS17482.1"/>
    <property type="molecule type" value="Genomic_DNA"/>
</dbReference>
<name>A0A433PIU2_9FUNG</name>
<organism evidence="1 2">
    <name type="scientific">Jimgerdemannia flammicorona</name>
    <dbReference type="NCBI Taxonomy" id="994334"/>
    <lineage>
        <taxon>Eukaryota</taxon>
        <taxon>Fungi</taxon>
        <taxon>Fungi incertae sedis</taxon>
        <taxon>Mucoromycota</taxon>
        <taxon>Mucoromycotina</taxon>
        <taxon>Endogonomycetes</taxon>
        <taxon>Endogonales</taxon>
        <taxon>Endogonaceae</taxon>
        <taxon>Jimgerdemannia</taxon>
    </lineage>
</organism>
<evidence type="ECO:0000313" key="1">
    <source>
        <dbReference type="EMBL" id="RUS17482.1"/>
    </source>
</evidence>
<evidence type="ECO:0000313" key="2">
    <source>
        <dbReference type="Proteomes" id="UP000274822"/>
    </source>
</evidence>
<gene>
    <name evidence="1" type="ORF">BC938DRAFT_476242</name>
</gene>
<dbReference type="Proteomes" id="UP000274822">
    <property type="component" value="Unassembled WGS sequence"/>
</dbReference>
<dbReference type="AlphaFoldDB" id="A0A433PIU2"/>
<protein>
    <submittedName>
        <fullName evidence="1">Uncharacterized protein</fullName>
    </submittedName>
</protein>
<keyword evidence="2" id="KW-1185">Reference proteome</keyword>